<organism evidence="2 3">
    <name type="scientific">Dolichospermum compactum NIES-806</name>
    <dbReference type="NCBI Taxonomy" id="1973481"/>
    <lineage>
        <taxon>Bacteria</taxon>
        <taxon>Bacillati</taxon>
        <taxon>Cyanobacteriota</taxon>
        <taxon>Cyanophyceae</taxon>
        <taxon>Nostocales</taxon>
        <taxon>Aphanizomenonaceae</taxon>
        <taxon>Dolichospermum</taxon>
        <taxon>Dolichospermum compactum</taxon>
    </lineage>
</organism>
<dbReference type="PROSITE" id="PS50943">
    <property type="entry name" value="HTH_CROC1"/>
    <property type="match status" value="1"/>
</dbReference>
<dbReference type="AlphaFoldDB" id="A0A1Z4V7A6"/>
<dbReference type="InterPro" id="IPR002182">
    <property type="entry name" value="NB-ARC"/>
</dbReference>
<feature type="domain" description="HTH cro/C1-type" evidence="1">
    <location>
        <begin position="10"/>
        <end position="53"/>
    </location>
</feature>
<dbReference type="PANTHER" id="PTHR47691:SF3">
    <property type="entry name" value="HTH-TYPE TRANSCRIPTIONAL REGULATOR RV0890C-RELATED"/>
    <property type="match status" value="1"/>
</dbReference>
<sequence length="416" mass="47678">MALGANGYSSQRALAYDTGLSLATISNFLTGKPVSYATFEELCRRLNLDWREITTRVEITSKPTPHAHKYEKKPSSNQFLDWGTAIDVSVFYGRRQELTQLKSWILEDRCRLIGLFGMGGVGKTTLATQLAQQIQGEFDYVFWRSVPTVLSFDEMIKDMLFLFSNCQESKPHINRIIHYLRTYRCLMILDNIKTALDALNIEYSHFIQIIAETSHQSCLIFSSRDQPARISLLENWSSSIGSLRLFGSSEVAFSLLQSKQLLGTEQQKYELCDLYGNNPLKIKIVVNTIIQLFNSDINKFLAENTLLVSHHLRRLLEQQLSCLCDVEREIMYYLAINSQLTTITDLANILPHVSRSHFWQAIERLHSRSFIEEKAGKYTLQPIVIEYVIEQFKPKPGLEMVDKNSQSLGMNSQAHN</sequence>
<keyword evidence="3" id="KW-1185">Reference proteome</keyword>
<evidence type="ECO:0000313" key="2">
    <source>
        <dbReference type="EMBL" id="BAZ87293.1"/>
    </source>
</evidence>
<name>A0A1Z4V7A6_9CYAN</name>
<dbReference type="Pfam" id="PF00931">
    <property type="entry name" value="NB-ARC"/>
    <property type="match status" value="1"/>
</dbReference>
<dbReference type="Gene3D" id="3.40.50.300">
    <property type="entry name" value="P-loop containing nucleotide triphosphate hydrolases"/>
    <property type="match status" value="1"/>
</dbReference>
<dbReference type="InterPro" id="IPR010982">
    <property type="entry name" value="Lambda_DNA-bd_dom_sf"/>
</dbReference>
<dbReference type="CDD" id="cd00093">
    <property type="entry name" value="HTH_XRE"/>
    <property type="match status" value="1"/>
</dbReference>
<reference evidence="2 3" key="1">
    <citation type="submission" date="2017-06" db="EMBL/GenBank/DDBJ databases">
        <title>Genome sequencing of cyanobaciteial culture collection at National Institute for Environmental Studies (NIES).</title>
        <authorList>
            <person name="Hirose Y."/>
            <person name="Shimura Y."/>
            <person name="Fujisawa T."/>
            <person name="Nakamura Y."/>
            <person name="Kawachi M."/>
        </authorList>
    </citation>
    <scope>NUCLEOTIDE SEQUENCE [LARGE SCALE GENOMIC DNA]</scope>
    <source>
        <strain evidence="2 3">NIES-806</strain>
    </source>
</reference>
<dbReference type="InterPro" id="IPR027417">
    <property type="entry name" value="P-loop_NTPase"/>
</dbReference>
<evidence type="ECO:0000259" key="1">
    <source>
        <dbReference type="PROSITE" id="PS50943"/>
    </source>
</evidence>
<protein>
    <submittedName>
        <fullName evidence="2">WD-40 repeat protein</fullName>
    </submittedName>
</protein>
<dbReference type="KEGG" id="dcm:NIES806_35150"/>
<dbReference type="PANTHER" id="PTHR47691">
    <property type="entry name" value="REGULATOR-RELATED"/>
    <property type="match status" value="1"/>
</dbReference>
<accession>A0A1Z4V7A6</accession>
<dbReference type="SUPFAM" id="SSF52540">
    <property type="entry name" value="P-loop containing nucleoside triphosphate hydrolases"/>
    <property type="match status" value="1"/>
</dbReference>
<gene>
    <name evidence="2" type="ORF">NIES806_35150</name>
</gene>
<dbReference type="GO" id="GO:0043531">
    <property type="term" value="F:ADP binding"/>
    <property type="evidence" value="ECO:0007669"/>
    <property type="project" value="InterPro"/>
</dbReference>
<dbReference type="GO" id="GO:0003677">
    <property type="term" value="F:DNA binding"/>
    <property type="evidence" value="ECO:0007669"/>
    <property type="project" value="InterPro"/>
</dbReference>
<dbReference type="InterPro" id="IPR001387">
    <property type="entry name" value="Cro/C1-type_HTH"/>
</dbReference>
<proteinExistence type="predicted"/>
<dbReference type="EMBL" id="AP018316">
    <property type="protein sequence ID" value="BAZ87293.1"/>
    <property type="molecule type" value="Genomic_DNA"/>
</dbReference>
<dbReference type="PRINTS" id="PR00364">
    <property type="entry name" value="DISEASERSIST"/>
</dbReference>
<dbReference type="SUPFAM" id="SSF47413">
    <property type="entry name" value="lambda repressor-like DNA-binding domains"/>
    <property type="match status" value="1"/>
</dbReference>
<dbReference type="Proteomes" id="UP000218702">
    <property type="component" value="Chromosome"/>
</dbReference>
<evidence type="ECO:0000313" key="3">
    <source>
        <dbReference type="Proteomes" id="UP000218702"/>
    </source>
</evidence>